<gene>
    <name evidence="1" type="ORF">HNQ60_004940</name>
</gene>
<dbReference type="AlphaFoldDB" id="A0A841HUW6"/>
<proteinExistence type="predicted"/>
<protein>
    <submittedName>
        <fullName evidence="1">Uncharacterized protein</fullName>
    </submittedName>
</protein>
<accession>A0A841HUW6</accession>
<reference evidence="1 2" key="1">
    <citation type="submission" date="2020-08" db="EMBL/GenBank/DDBJ databases">
        <title>Genomic Encyclopedia of Type Strains, Phase IV (KMG-IV): sequencing the most valuable type-strain genomes for metagenomic binning, comparative biology and taxonomic classification.</title>
        <authorList>
            <person name="Goeker M."/>
        </authorList>
    </citation>
    <scope>NUCLEOTIDE SEQUENCE [LARGE SCALE GENOMIC DNA]</scope>
    <source>
        <strain evidence="1 2">DSM 26723</strain>
    </source>
</reference>
<evidence type="ECO:0000313" key="2">
    <source>
        <dbReference type="Proteomes" id="UP000588068"/>
    </source>
</evidence>
<sequence>MSSSACNGSIGLPSFLTIRHPLSAIQLLVKKIPRLAPFAAQLQGLLDHGDRFRDQHLPQLWVAQFDRQVSFERQFDVVGAVRKILPAALDVRPVDDDEAQGFVFRRAPLSPDRGLADVVVGGKRADPRLQFERDVLVLDLAGRVRDATGQGGEGDRAKES</sequence>
<comment type="caution">
    <text evidence="1">The sequence shown here is derived from an EMBL/GenBank/DDBJ whole genome shotgun (WGS) entry which is preliminary data.</text>
</comment>
<dbReference type="EMBL" id="JACHHZ010000006">
    <property type="protein sequence ID" value="MBB6096049.1"/>
    <property type="molecule type" value="Genomic_DNA"/>
</dbReference>
<organism evidence="1 2">
    <name type="scientific">Povalibacter uvarum</name>
    <dbReference type="NCBI Taxonomy" id="732238"/>
    <lineage>
        <taxon>Bacteria</taxon>
        <taxon>Pseudomonadati</taxon>
        <taxon>Pseudomonadota</taxon>
        <taxon>Gammaproteobacteria</taxon>
        <taxon>Steroidobacterales</taxon>
        <taxon>Steroidobacteraceae</taxon>
        <taxon>Povalibacter</taxon>
    </lineage>
</organism>
<name>A0A841HUW6_9GAMM</name>
<evidence type="ECO:0000313" key="1">
    <source>
        <dbReference type="EMBL" id="MBB6096049.1"/>
    </source>
</evidence>
<dbReference type="Proteomes" id="UP000588068">
    <property type="component" value="Unassembled WGS sequence"/>
</dbReference>
<keyword evidence="2" id="KW-1185">Reference proteome</keyword>